<dbReference type="PRINTS" id="PR00453">
    <property type="entry name" value="VWFADOMAIN"/>
</dbReference>
<accession>A0A8W8MVM5</accession>
<dbReference type="InterPro" id="IPR007110">
    <property type="entry name" value="Ig-like_dom"/>
</dbReference>
<dbReference type="CDD" id="cd00096">
    <property type="entry name" value="Ig"/>
    <property type="match status" value="3"/>
</dbReference>
<comment type="caution">
    <text evidence="5">Lacks conserved residue(s) required for the propagation of feature annotation.</text>
</comment>
<dbReference type="Pfam" id="PF07686">
    <property type="entry name" value="V-set"/>
    <property type="match status" value="1"/>
</dbReference>
<feature type="region of interest" description="Disordered" evidence="6">
    <location>
        <begin position="1411"/>
        <end position="1485"/>
    </location>
</feature>
<dbReference type="GO" id="GO:0005509">
    <property type="term" value="F:calcium ion binding"/>
    <property type="evidence" value="ECO:0007669"/>
    <property type="project" value="InterPro"/>
</dbReference>
<dbReference type="SMART" id="SM00409">
    <property type="entry name" value="IG"/>
    <property type="match status" value="11"/>
</dbReference>
<dbReference type="PANTHER" id="PTHR12231">
    <property type="entry name" value="CTX-RELATED TYPE I TRANSMEMBRANE PROTEIN"/>
    <property type="match status" value="1"/>
</dbReference>
<feature type="domain" description="EGF-like" evidence="7">
    <location>
        <begin position="196"/>
        <end position="232"/>
    </location>
</feature>
<evidence type="ECO:0000313" key="11">
    <source>
        <dbReference type="Proteomes" id="UP000005408"/>
    </source>
</evidence>
<evidence type="ECO:0000259" key="7">
    <source>
        <dbReference type="PROSITE" id="PS50026"/>
    </source>
</evidence>
<dbReference type="InterPro" id="IPR000742">
    <property type="entry name" value="EGF"/>
</dbReference>
<evidence type="ECO:0000256" key="3">
    <source>
        <dbReference type="ARBA" id="ARBA00023157"/>
    </source>
</evidence>
<dbReference type="PROSITE" id="PS01187">
    <property type="entry name" value="EGF_CA"/>
    <property type="match status" value="1"/>
</dbReference>
<dbReference type="SUPFAM" id="SSF53300">
    <property type="entry name" value="vWA-like"/>
    <property type="match status" value="1"/>
</dbReference>
<evidence type="ECO:0000259" key="8">
    <source>
        <dbReference type="PROSITE" id="PS50234"/>
    </source>
</evidence>
<feature type="disulfide bond" evidence="5">
    <location>
        <begin position="222"/>
        <end position="231"/>
    </location>
</feature>
<feature type="domain" description="VWFA" evidence="8">
    <location>
        <begin position="20"/>
        <end position="188"/>
    </location>
</feature>
<keyword evidence="11" id="KW-1185">Reference proteome</keyword>
<keyword evidence="2" id="KW-0677">Repeat</keyword>
<dbReference type="Gene3D" id="2.60.40.10">
    <property type="entry name" value="Immunoglobulins"/>
    <property type="match status" value="11"/>
</dbReference>
<dbReference type="InterPro" id="IPR036179">
    <property type="entry name" value="Ig-like_dom_sf"/>
</dbReference>
<dbReference type="PROSITE" id="PS50835">
    <property type="entry name" value="IG_LIKE"/>
    <property type="match status" value="8"/>
</dbReference>
<dbReference type="InterPro" id="IPR013098">
    <property type="entry name" value="Ig_I-set"/>
</dbReference>
<dbReference type="GO" id="GO:0043005">
    <property type="term" value="C:neuron projection"/>
    <property type="evidence" value="ECO:0007669"/>
    <property type="project" value="TreeGrafter"/>
</dbReference>
<feature type="domain" description="Ig-like" evidence="9">
    <location>
        <begin position="1236"/>
        <end position="1338"/>
    </location>
</feature>
<evidence type="ECO:0000259" key="9">
    <source>
        <dbReference type="PROSITE" id="PS50835"/>
    </source>
</evidence>
<dbReference type="InterPro" id="IPR013106">
    <property type="entry name" value="Ig_V-set"/>
</dbReference>
<feature type="domain" description="Ig-like" evidence="9">
    <location>
        <begin position="735"/>
        <end position="828"/>
    </location>
</feature>
<evidence type="ECO:0000256" key="5">
    <source>
        <dbReference type="PROSITE-ProRule" id="PRU00076"/>
    </source>
</evidence>
<feature type="domain" description="Ig-like" evidence="9">
    <location>
        <begin position="435"/>
        <end position="528"/>
    </location>
</feature>
<feature type="domain" description="Ig-like" evidence="9">
    <location>
        <begin position="338"/>
        <end position="428"/>
    </location>
</feature>
<reference evidence="10" key="1">
    <citation type="submission" date="2022-08" db="UniProtKB">
        <authorList>
            <consortium name="EnsemblMetazoa"/>
        </authorList>
    </citation>
    <scope>IDENTIFICATION</scope>
    <source>
        <strain evidence="10">05x7-T-G4-1.051#20</strain>
    </source>
</reference>
<dbReference type="PANTHER" id="PTHR12231:SF253">
    <property type="entry name" value="DPR-INTERACTING PROTEIN ETA, ISOFORM B-RELATED"/>
    <property type="match status" value="1"/>
</dbReference>
<dbReference type="Pfam" id="PF07679">
    <property type="entry name" value="I-set"/>
    <property type="match status" value="2"/>
</dbReference>
<keyword evidence="3 5" id="KW-1015">Disulfide bond</keyword>
<protein>
    <submittedName>
        <fullName evidence="10">Uncharacterized protein</fullName>
    </submittedName>
</protein>
<dbReference type="Gene3D" id="3.40.50.410">
    <property type="entry name" value="von Willebrand factor, type A domain"/>
    <property type="match status" value="1"/>
</dbReference>
<dbReference type="SMART" id="SM00327">
    <property type="entry name" value="VWA"/>
    <property type="match status" value="1"/>
</dbReference>
<name>A0A8W8MVM5_MAGGI</name>
<dbReference type="InterPro" id="IPR018097">
    <property type="entry name" value="EGF_Ca-bd_CS"/>
</dbReference>
<dbReference type="PROSITE" id="PS00010">
    <property type="entry name" value="ASX_HYDROXYL"/>
    <property type="match status" value="1"/>
</dbReference>
<keyword evidence="5" id="KW-0245">EGF-like domain</keyword>
<keyword evidence="4" id="KW-0393">Immunoglobulin domain</keyword>
<dbReference type="CDD" id="cd01450">
    <property type="entry name" value="vWFA_subfamily_ECM"/>
    <property type="match status" value="1"/>
</dbReference>
<dbReference type="Pfam" id="PF13927">
    <property type="entry name" value="Ig_3"/>
    <property type="match status" value="3"/>
</dbReference>
<dbReference type="InterPro" id="IPR002035">
    <property type="entry name" value="VWF_A"/>
</dbReference>
<evidence type="ECO:0000256" key="1">
    <source>
        <dbReference type="ARBA" id="ARBA00022729"/>
    </source>
</evidence>
<sequence length="1485" mass="161761">MIVWSSHLSYADGSCASKGDIVFLLDESGSIGSSNFERIKSFVSTIVGQFSVGNDTNQFSVVNFESSAREIFPLNRYQTVPSIQSAISIISFSSGGTSIGSALNYARMYSFTTTRGARLDAAKIAVLITDGQSSLSDEPERLKAMGVTIFCVGVGTGVNSAVLRSVATHNDYTYLTTFDLLNLIAEELSNRTCADDINDCLGEPCLNGGTCEDQFGKYVCHCQGGNTDPNCYLPGLPNVTLGSSVLVYSGSTATLYCYVTSLTTVSSIIWLYQKNGVTSVVNTGDTSKYSGGTVGTPSLSVKNVQVTDVGNYRCQATNTAGIGQSEQMIYLDLRQGYPNVVTTGSYAVNASSNVTLTCNFTSSYPPVQMMQWYKYDSDITTGLTGKYIGGTLQNPSLTITDFQPDDQGIYKCSASNLYGTRNSSDIIVYLDGGAPVTLTGQNMTGSPGTTLTIPCTVVSESISTVFWTFQPSDQDNETEIVFSYSKFYWYSSSPSLRIYYLNTSDIGFYRCCANSSSGLGRSTPVYVTLKGKQINVARSTYSVYTGDDVILSVSIFSMPDAMNITWMYSTINSYSYYYYAALDLTSDVRYDGGTVSSPSLVIRNVTLSDGGYYLLGLTNVDGTIYSSRISLSVQKSYPNVVTDGSYAVNASSNVTLTCNFTSSYPPVQMMQWYRYDSDITTGLTGKYIGGTLQNPSLTITDFQPDDQGIYKCSASNLYGTTNSSDIVVYLNGDAPVTLTGQNMTGLLGTTLTIPCILVGRSIRRVFWTFQPTDQDNETEIILSYSKFYWSSYSPSLRIYSLNNSDIGFYRCCANSSSGLGRSTPVYVTLRGKKINMDMYTYSVYTGDDVMLSVSIFSMPDAINITWMFSTVYYYSYYYYAALDLTSDVRYDGGTVSSPSLVIRNVTASDGGYYLLRLTNVDGTIYSSRITLSVQKSLLVITTEQQYFYDVYTESTVNFELNVTSNLPVLWVSWEKSVVSYFYNASTVNITVDRIFGGTIDDPSLTISNISLADTGYYRFTATNAGGSRSVVFYLSVNLHPPTIYLPRTSYTVYTGSNVTLDVNVTSTPSLTEIIWERRNTSTFLYSPIEMADDRVEGGDISVPSLTILDVEVSDKTYYRMRATNRDGTTISSLIYLYVNTRPPVVSVGKTSLTAATKASISLQVNYTSGPEMKSVSWEKGSSFYSFLYVSMNITTNGRFTGGTIDSPSLEINDLKLEDSGYYRCRVTNDDGTTTTPVFTVLVQKQLANVNVAATTYTVSFGNNATLYVTITNSESNSTISWERKGQNEANYNVINTQTNVKFGGGTLMSPSLTIYNITEADVGYYRCKVTNIDGTTTSSLIYIGLKSPDDSSCDKLSCGGLRECVLMNNKPTCSVSTWKAAAVAVAGTVGAAASVAAGVVALKSLTSKAIQPLNGNSQGSNSNSNNRNNRNNNDNNDHNSDNNSDDNNSDDDISDRESNHNDDMPDPNYIGGFQGVINSMPPPNM</sequence>
<evidence type="ECO:0000256" key="2">
    <source>
        <dbReference type="ARBA" id="ARBA00022737"/>
    </source>
</evidence>
<keyword evidence="1" id="KW-0732">Signal</keyword>
<feature type="domain" description="Ig-like" evidence="9">
    <location>
        <begin position="237"/>
        <end position="330"/>
    </location>
</feature>
<proteinExistence type="predicted"/>
<dbReference type="Pfam" id="PF00092">
    <property type="entry name" value="VWA"/>
    <property type="match status" value="1"/>
</dbReference>
<dbReference type="InterPro" id="IPR013783">
    <property type="entry name" value="Ig-like_fold"/>
</dbReference>
<dbReference type="InterPro" id="IPR000152">
    <property type="entry name" value="EGF-type_Asp/Asn_hydroxyl_site"/>
</dbReference>
<dbReference type="InterPro" id="IPR003599">
    <property type="entry name" value="Ig_sub"/>
</dbReference>
<organism evidence="10 11">
    <name type="scientific">Magallana gigas</name>
    <name type="common">Pacific oyster</name>
    <name type="synonym">Crassostrea gigas</name>
    <dbReference type="NCBI Taxonomy" id="29159"/>
    <lineage>
        <taxon>Eukaryota</taxon>
        <taxon>Metazoa</taxon>
        <taxon>Spiralia</taxon>
        <taxon>Lophotrochozoa</taxon>
        <taxon>Mollusca</taxon>
        <taxon>Bivalvia</taxon>
        <taxon>Autobranchia</taxon>
        <taxon>Pteriomorphia</taxon>
        <taxon>Ostreida</taxon>
        <taxon>Ostreoidea</taxon>
        <taxon>Ostreidae</taxon>
        <taxon>Magallana</taxon>
    </lineage>
</organism>
<dbReference type="InterPro" id="IPR051170">
    <property type="entry name" value="Neural/epithelial_adhesion"/>
</dbReference>
<dbReference type="SMART" id="SM00179">
    <property type="entry name" value="EGF_CA"/>
    <property type="match status" value="1"/>
</dbReference>
<dbReference type="Gene3D" id="2.10.25.10">
    <property type="entry name" value="Laminin"/>
    <property type="match status" value="1"/>
</dbReference>
<dbReference type="PROSITE" id="PS50234">
    <property type="entry name" value="VWFA"/>
    <property type="match status" value="1"/>
</dbReference>
<feature type="compositionally biased region" description="Acidic residues" evidence="6">
    <location>
        <begin position="1443"/>
        <end position="1454"/>
    </location>
</feature>
<evidence type="ECO:0000313" key="10">
    <source>
        <dbReference type="EnsemblMetazoa" id="G4118.1:cds"/>
    </source>
</evidence>
<evidence type="ECO:0000256" key="6">
    <source>
        <dbReference type="SAM" id="MobiDB-lite"/>
    </source>
</evidence>
<feature type="domain" description="Ig-like" evidence="9">
    <location>
        <begin position="1040"/>
        <end position="1131"/>
    </location>
</feature>
<dbReference type="SUPFAM" id="SSF57196">
    <property type="entry name" value="EGF/Laminin"/>
    <property type="match status" value="1"/>
</dbReference>
<dbReference type="PROSITE" id="PS50026">
    <property type="entry name" value="EGF_3"/>
    <property type="match status" value="1"/>
</dbReference>
<dbReference type="Proteomes" id="UP000005408">
    <property type="component" value="Unassembled WGS sequence"/>
</dbReference>
<feature type="domain" description="Ig-like" evidence="9">
    <location>
        <begin position="638"/>
        <end position="727"/>
    </location>
</feature>
<feature type="domain" description="Ig-like" evidence="9">
    <location>
        <begin position="1142"/>
        <end position="1235"/>
    </location>
</feature>
<feature type="compositionally biased region" description="Low complexity" evidence="6">
    <location>
        <begin position="1414"/>
        <end position="1434"/>
    </location>
</feature>
<dbReference type="InterPro" id="IPR001881">
    <property type="entry name" value="EGF-like_Ca-bd_dom"/>
</dbReference>
<evidence type="ECO:0000256" key="4">
    <source>
        <dbReference type="ARBA" id="ARBA00023319"/>
    </source>
</evidence>
<dbReference type="InterPro" id="IPR036465">
    <property type="entry name" value="vWFA_dom_sf"/>
</dbReference>
<dbReference type="SUPFAM" id="SSF48726">
    <property type="entry name" value="Immunoglobulin"/>
    <property type="match status" value="11"/>
</dbReference>
<dbReference type="InterPro" id="IPR003598">
    <property type="entry name" value="Ig_sub2"/>
</dbReference>
<dbReference type="EnsemblMetazoa" id="G4118.1">
    <property type="protein sequence ID" value="G4118.1:cds"/>
    <property type="gene ID" value="G4118"/>
</dbReference>
<dbReference type="CDD" id="cd00054">
    <property type="entry name" value="EGF_CA"/>
    <property type="match status" value="1"/>
</dbReference>
<dbReference type="SMART" id="SM00408">
    <property type="entry name" value="IGc2"/>
    <property type="match status" value="7"/>
</dbReference>
<dbReference type="SMART" id="SM00406">
    <property type="entry name" value="IGv"/>
    <property type="match status" value="5"/>
</dbReference>